<dbReference type="EMBL" id="JTLV02000001">
    <property type="protein sequence ID" value="PQM31269.1"/>
    <property type="molecule type" value="Genomic_DNA"/>
</dbReference>
<dbReference type="Proteomes" id="UP000031565">
    <property type="component" value="Unassembled WGS sequence"/>
</dbReference>
<dbReference type="AlphaFoldDB" id="A0A2P6FCT0"/>
<protein>
    <submittedName>
        <fullName evidence="2">Uncharacterized protein</fullName>
    </submittedName>
</protein>
<evidence type="ECO:0000313" key="2">
    <source>
        <dbReference type="EMBL" id="PQM31269.1"/>
    </source>
</evidence>
<feature type="transmembrane region" description="Helical" evidence="1">
    <location>
        <begin position="35"/>
        <end position="56"/>
    </location>
</feature>
<dbReference type="RefSeq" id="WP_040093371.1">
    <property type="nucleotide sequence ID" value="NZ_JTLV02000001.1"/>
</dbReference>
<keyword evidence="1" id="KW-0812">Transmembrane</keyword>
<dbReference type="STRING" id="2138.SMSRO_v1c10390"/>
<feature type="transmembrane region" description="Helical" evidence="1">
    <location>
        <begin position="77"/>
        <end position="98"/>
    </location>
</feature>
<accession>A0A2P6FCT0</accession>
<keyword evidence="1" id="KW-0472">Membrane</keyword>
<comment type="caution">
    <text evidence="2">The sequence shown here is derived from an EMBL/GenBank/DDBJ whole genome shotgun (WGS) entry which is preliminary data.</text>
</comment>
<reference evidence="2 3" key="1">
    <citation type="journal article" date="2015" name="MBio">
        <title>Genome sequence of the Drosophila melanogaster male-killing Spiroplasma strain MSRO endosymbiont.</title>
        <authorList>
            <person name="Paredes J.C."/>
            <person name="Herren J.K."/>
            <person name="Schupfer F."/>
            <person name="Marin R."/>
            <person name="Claverol S."/>
            <person name="Kuo C.H."/>
            <person name="Lemaitre B."/>
            <person name="Beven L."/>
        </authorList>
    </citation>
    <scope>NUCLEOTIDE SEQUENCE [LARGE SCALE GENOMIC DNA]</scope>
    <source>
        <strain evidence="2 3">MSRO</strain>
    </source>
</reference>
<keyword evidence="1" id="KW-1133">Transmembrane helix</keyword>
<organism evidence="2 3">
    <name type="scientific">Spiroplasma poulsonii</name>
    <dbReference type="NCBI Taxonomy" id="2138"/>
    <lineage>
        <taxon>Bacteria</taxon>
        <taxon>Bacillati</taxon>
        <taxon>Mycoplasmatota</taxon>
        <taxon>Mollicutes</taxon>
        <taxon>Entomoplasmatales</taxon>
        <taxon>Spiroplasmataceae</taxon>
        <taxon>Spiroplasma</taxon>
    </lineage>
</organism>
<keyword evidence="3" id="KW-1185">Reference proteome</keyword>
<evidence type="ECO:0000313" key="3">
    <source>
        <dbReference type="Proteomes" id="UP000031565"/>
    </source>
</evidence>
<name>A0A2P6FCT0_9MOLU</name>
<evidence type="ECO:0000256" key="1">
    <source>
        <dbReference type="SAM" id="Phobius"/>
    </source>
</evidence>
<gene>
    <name evidence="2" type="ORF">SMSRO_SF010860</name>
</gene>
<proteinExistence type="predicted"/>
<sequence>MATIHIPFLADGGDIPNPPDWMSLADAFGAWMKPFFIAVAVVAGIASVGTLITWGWRFKKAKTAAERSECWEGLSGLFIGLLIICLASSIVAIIVSVVKTKT</sequence>